<feature type="transmembrane region" description="Helical" evidence="5">
    <location>
        <begin position="204"/>
        <end position="221"/>
    </location>
</feature>
<dbReference type="Pfam" id="PF04932">
    <property type="entry name" value="Wzy_C"/>
    <property type="match status" value="1"/>
</dbReference>
<feature type="domain" description="O-antigen ligase-related" evidence="6">
    <location>
        <begin position="211"/>
        <end position="369"/>
    </location>
</feature>
<protein>
    <submittedName>
        <fullName evidence="9">Ligase</fullName>
    </submittedName>
</protein>
<evidence type="ECO:0000259" key="8">
    <source>
        <dbReference type="Pfam" id="PF15864"/>
    </source>
</evidence>
<feature type="transmembrane region" description="Helical" evidence="5">
    <location>
        <begin position="96"/>
        <end position="115"/>
    </location>
</feature>
<feature type="transmembrane region" description="Helical" evidence="5">
    <location>
        <begin position="444"/>
        <end position="465"/>
    </location>
</feature>
<keyword evidence="9" id="KW-0436">Ligase</keyword>
<feature type="transmembrane region" description="Helical" evidence="5">
    <location>
        <begin position="35"/>
        <end position="53"/>
    </location>
</feature>
<gene>
    <name evidence="9" type="ORF">CYJ10_03535</name>
</gene>
<evidence type="ECO:0000256" key="5">
    <source>
        <dbReference type="SAM" id="Phobius"/>
    </source>
</evidence>
<feature type="transmembrane region" description="Helical" evidence="5">
    <location>
        <begin position="414"/>
        <end position="432"/>
    </location>
</feature>
<keyword evidence="4 5" id="KW-0472">Membrane</keyword>
<evidence type="ECO:0000256" key="4">
    <source>
        <dbReference type="ARBA" id="ARBA00023136"/>
    </source>
</evidence>
<evidence type="ECO:0000256" key="1">
    <source>
        <dbReference type="ARBA" id="ARBA00004141"/>
    </source>
</evidence>
<comment type="subcellular location">
    <subcellularLocation>
        <location evidence="1">Membrane</location>
        <topology evidence="1">Multi-pass membrane protein</topology>
    </subcellularLocation>
</comment>
<dbReference type="AlphaFoldDB" id="A0A2N5CJL5"/>
<keyword evidence="3 5" id="KW-1133">Transmembrane helix</keyword>
<comment type="caution">
    <text evidence="9">The sequence shown here is derived from an EMBL/GenBank/DDBJ whole genome shotgun (WGS) entry which is preliminary data.</text>
</comment>
<dbReference type="InterPro" id="IPR007016">
    <property type="entry name" value="O-antigen_ligase-rel_domated"/>
</dbReference>
<evidence type="ECO:0000259" key="6">
    <source>
        <dbReference type="Pfam" id="PF04932"/>
    </source>
</evidence>
<feature type="transmembrane region" description="Helical" evidence="5">
    <location>
        <begin position="127"/>
        <end position="148"/>
    </location>
</feature>
<dbReference type="PANTHER" id="PTHR37422">
    <property type="entry name" value="TEICHURONIC ACID BIOSYNTHESIS PROTEIN TUAE"/>
    <property type="match status" value="1"/>
</dbReference>
<feature type="transmembrane region" description="Helical" evidence="5">
    <location>
        <begin position="390"/>
        <end position="408"/>
    </location>
</feature>
<feature type="transmembrane region" description="Helical" evidence="5">
    <location>
        <begin position="227"/>
        <end position="245"/>
    </location>
</feature>
<evidence type="ECO:0000256" key="2">
    <source>
        <dbReference type="ARBA" id="ARBA00022692"/>
    </source>
</evidence>
<evidence type="ECO:0000259" key="7">
    <source>
        <dbReference type="Pfam" id="PF11846"/>
    </source>
</evidence>
<dbReference type="InterPro" id="IPR021797">
    <property type="entry name" value="Wzy_C_2"/>
</dbReference>
<dbReference type="Proteomes" id="UP000234341">
    <property type="component" value="Unassembled WGS sequence"/>
</dbReference>
<dbReference type="Pfam" id="PF15864">
    <property type="entry name" value="PglL_A"/>
    <property type="match status" value="1"/>
</dbReference>
<dbReference type="InterPro" id="IPR051533">
    <property type="entry name" value="WaaL-like"/>
</dbReference>
<dbReference type="PANTHER" id="PTHR37422:SF13">
    <property type="entry name" value="LIPOPOLYSACCHARIDE BIOSYNTHESIS PROTEIN PA4999-RELATED"/>
    <property type="match status" value="1"/>
</dbReference>
<dbReference type="OrthoDB" id="4448at2"/>
<reference evidence="9 10" key="1">
    <citation type="submission" date="2017-12" db="EMBL/GenBank/DDBJ databases">
        <title>Genome sequence of the active heterotrophic nitrifier-denitrifier, Cupriavidus pauculus UM1.</title>
        <authorList>
            <person name="Putonti C."/>
            <person name="Castignetti D."/>
        </authorList>
    </citation>
    <scope>NUCLEOTIDE SEQUENCE [LARGE SCALE GENOMIC DNA]</scope>
    <source>
        <strain evidence="9 10">UM1</strain>
    </source>
</reference>
<evidence type="ECO:0000313" key="10">
    <source>
        <dbReference type="Proteomes" id="UP000234341"/>
    </source>
</evidence>
<feature type="domain" description="Virulence factor membrane-bound polymerase C-terminal" evidence="7">
    <location>
        <begin position="400"/>
        <end position="565"/>
    </location>
</feature>
<proteinExistence type="predicted"/>
<evidence type="ECO:0000313" key="9">
    <source>
        <dbReference type="EMBL" id="PLQ02375.1"/>
    </source>
</evidence>
<evidence type="ECO:0000256" key="3">
    <source>
        <dbReference type="ARBA" id="ARBA00022989"/>
    </source>
</evidence>
<accession>A0A2N5CJL5</accession>
<dbReference type="GO" id="GO:0016874">
    <property type="term" value="F:ligase activity"/>
    <property type="evidence" value="ECO:0007669"/>
    <property type="project" value="UniProtKB-KW"/>
</dbReference>
<feature type="transmembrane region" description="Helical" evidence="5">
    <location>
        <begin position="65"/>
        <end position="84"/>
    </location>
</feature>
<feature type="domain" description="Protein glycosylation ligase" evidence="8">
    <location>
        <begin position="173"/>
        <end position="196"/>
    </location>
</feature>
<dbReference type="InterPro" id="IPR031726">
    <property type="entry name" value="PglL_A"/>
</dbReference>
<dbReference type="RefSeq" id="WP_101680149.1">
    <property type="nucleotide sequence ID" value="NZ_PJRP01000001.1"/>
</dbReference>
<dbReference type="EMBL" id="PJRP01000001">
    <property type="protein sequence ID" value="PLQ02375.1"/>
    <property type="molecule type" value="Genomic_DNA"/>
</dbReference>
<feature type="transmembrane region" description="Helical" evidence="5">
    <location>
        <begin position="357"/>
        <end position="378"/>
    </location>
</feature>
<dbReference type="Pfam" id="PF11846">
    <property type="entry name" value="Wzy_C_2"/>
    <property type="match status" value="1"/>
</dbReference>
<name>A0A2N5CJL5_9BURK</name>
<dbReference type="GO" id="GO:0016020">
    <property type="term" value="C:membrane"/>
    <property type="evidence" value="ECO:0007669"/>
    <property type="project" value="UniProtKB-SubCell"/>
</dbReference>
<keyword evidence="2 5" id="KW-0812">Transmembrane</keyword>
<feature type="transmembrane region" description="Helical" evidence="5">
    <location>
        <begin position="257"/>
        <end position="278"/>
    </location>
</feature>
<sequence>MPLHRATLPATAIVVAFTLPFLVSRHTLPLATFFGEWTAALLGVALVAVLALVRVDVSGSRPRKAFPWVAAFPLWLIATTLLQSASGMADVSGSRLTTQLVLALGTAVMPGAWRMGQASSMDRRASIVDALAIAFLVAGLLGTLAQWVQVFHMEDQTFGLVSEYFYDTNRRLWGNLNQPNHQATLNGLALAAAIWLATRSWLQFPSWLVATLLLESGIVLSGSRTGLVHVGLTAVYALLAAAMARGTPRGASPMHQAPGLIAAAVLLVVGIVVLQPAIKMAGQAFDWRLFDTVSQLQSGNQISYRGALWSQALAMFHAHPWLGVGYGEFGWAQFQVASQVRVVAEMSLHAHNAMLDLLAKTGAVGTAGVVLVLTAWFWRVIRDRIWRGTPAERGMAVPVLIWLAMLAAHSMLEYPLHYLYFFLPFCFLLAWLEPSGFGRPWPRAGAMVASLAFVVVSAVALVTLWQDYKRVEAREYASEAHRDALPMPRHWFRQHAASDVAEHTTITPDSAAGLLPSHIEALHLLPTPNLIRRSAWLLALTGEQARARLWMERLRYYYQGDEAAQLAVLSRDCDALGADRRPREFCAWVHLRVQRGQHSTPQDN</sequence>
<organism evidence="9 10">
    <name type="scientific">Cupriavidus pauculus</name>
    <dbReference type="NCBI Taxonomy" id="82633"/>
    <lineage>
        <taxon>Bacteria</taxon>
        <taxon>Pseudomonadati</taxon>
        <taxon>Pseudomonadota</taxon>
        <taxon>Betaproteobacteria</taxon>
        <taxon>Burkholderiales</taxon>
        <taxon>Burkholderiaceae</taxon>
        <taxon>Cupriavidus</taxon>
    </lineage>
</organism>